<keyword evidence="3" id="KW-1185">Reference proteome</keyword>
<accession>A0A9W7ECC7</accession>
<feature type="compositionally biased region" description="Low complexity" evidence="1">
    <location>
        <begin position="206"/>
        <end position="219"/>
    </location>
</feature>
<reference evidence="2" key="1">
    <citation type="submission" date="2022-07" db="EMBL/GenBank/DDBJ databases">
        <title>Genome analysis of Parmales, a sister group of diatoms, reveals the evolutionary specialization of diatoms from phago-mixotrophs to photoautotrophs.</title>
        <authorList>
            <person name="Ban H."/>
            <person name="Sato S."/>
            <person name="Yoshikawa S."/>
            <person name="Kazumasa Y."/>
            <person name="Nakamura Y."/>
            <person name="Ichinomiya M."/>
            <person name="Saitoh K."/>
            <person name="Sato N."/>
            <person name="Blanc-Mathieu R."/>
            <person name="Endo H."/>
            <person name="Kuwata A."/>
            <person name="Ogata H."/>
        </authorList>
    </citation>
    <scope>NUCLEOTIDE SEQUENCE</scope>
</reference>
<comment type="caution">
    <text evidence="2">The sequence shown here is derived from an EMBL/GenBank/DDBJ whole genome shotgun (WGS) entry which is preliminary data.</text>
</comment>
<dbReference type="EMBL" id="BRXZ01001533">
    <property type="protein sequence ID" value="GMH73518.1"/>
    <property type="molecule type" value="Genomic_DNA"/>
</dbReference>
<organism evidence="2 3">
    <name type="scientific">Triparma retinervis</name>
    <dbReference type="NCBI Taxonomy" id="2557542"/>
    <lineage>
        <taxon>Eukaryota</taxon>
        <taxon>Sar</taxon>
        <taxon>Stramenopiles</taxon>
        <taxon>Ochrophyta</taxon>
        <taxon>Bolidophyceae</taxon>
        <taxon>Parmales</taxon>
        <taxon>Triparmaceae</taxon>
        <taxon>Triparma</taxon>
    </lineage>
</organism>
<dbReference type="AlphaFoldDB" id="A0A9W7ECC7"/>
<gene>
    <name evidence="2" type="ORF">TrRE_jg6794</name>
</gene>
<protein>
    <submittedName>
        <fullName evidence="2">Uncharacterized protein</fullName>
    </submittedName>
</protein>
<evidence type="ECO:0000313" key="3">
    <source>
        <dbReference type="Proteomes" id="UP001165082"/>
    </source>
</evidence>
<dbReference type="OrthoDB" id="10355473at2759"/>
<evidence type="ECO:0000313" key="2">
    <source>
        <dbReference type="EMBL" id="GMH73518.1"/>
    </source>
</evidence>
<dbReference type="Proteomes" id="UP001165082">
    <property type="component" value="Unassembled WGS sequence"/>
</dbReference>
<sequence>MGSDTRTSSNGYVVNSLSEKVTCIFSKDYRMNLKNDPRGEGCFWGLAIMRTGVTKGTKRTVMVVEDGIEEWFGRKLVGELRVVESPMVGEGAPVTDKQSVNTMIQSYPTLTVRTLVPILKAAFKSLPSDLASKCSLILAHTHETEGTTLLECKGRGGGEVVIMRHGDVVVGGSGGRDVGGHFEDGLEGLGDEEWRRMGREIGEVEGTPSPGTPTTSADAPTEEEAKYITAAAKAVLYAIRVDPSSGGAARILCVRNKGGIVREVLCVQKGSTWKVLMSQVTKQT</sequence>
<proteinExistence type="predicted"/>
<evidence type="ECO:0000256" key="1">
    <source>
        <dbReference type="SAM" id="MobiDB-lite"/>
    </source>
</evidence>
<feature type="region of interest" description="Disordered" evidence="1">
    <location>
        <begin position="201"/>
        <end position="222"/>
    </location>
</feature>
<name>A0A9W7ECC7_9STRA</name>